<feature type="coiled-coil region" evidence="1">
    <location>
        <begin position="106"/>
        <end position="140"/>
    </location>
</feature>
<keyword evidence="1" id="KW-0175">Coiled coil</keyword>
<dbReference type="RefSeq" id="WP_249914710.1">
    <property type="nucleotide sequence ID" value="NZ_JAMGBB010000001.1"/>
</dbReference>
<name>A0ABT0S795_9SPHN</name>
<evidence type="ECO:0000313" key="2">
    <source>
        <dbReference type="EMBL" id="MCL6740268.1"/>
    </source>
</evidence>
<accession>A0ABT0S795</accession>
<reference evidence="2" key="1">
    <citation type="submission" date="2022-05" db="EMBL/GenBank/DDBJ databases">
        <authorList>
            <person name="Jo J.-H."/>
            <person name="Im W.-T."/>
        </authorList>
    </citation>
    <scope>NUCLEOTIDE SEQUENCE</scope>
    <source>
        <strain evidence="2">RB56-2</strain>
    </source>
</reference>
<dbReference type="EMBL" id="JAMGBB010000001">
    <property type="protein sequence ID" value="MCL6740268.1"/>
    <property type="molecule type" value="Genomic_DNA"/>
</dbReference>
<keyword evidence="3" id="KW-1185">Reference proteome</keyword>
<proteinExistence type="predicted"/>
<protein>
    <submittedName>
        <fullName evidence="2">Uncharacterized protein</fullName>
    </submittedName>
</protein>
<organism evidence="2 3">
    <name type="scientific">Sphingomonas brevis</name>
    <dbReference type="NCBI Taxonomy" id="2908206"/>
    <lineage>
        <taxon>Bacteria</taxon>
        <taxon>Pseudomonadati</taxon>
        <taxon>Pseudomonadota</taxon>
        <taxon>Alphaproteobacteria</taxon>
        <taxon>Sphingomonadales</taxon>
        <taxon>Sphingomonadaceae</taxon>
        <taxon>Sphingomonas</taxon>
    </lineage>
</organism>
<gene>
    <name evidence="2" type="ORF">LZ518_03855</name>
</gene>
<dbReference type="Proteomes" id="UP001165383">
    <property type="component" value="Unassembled WGS sequence"/>
</dbReference>
<evidence type="ECO:0000313" key="3">
    <source>
        <dbReference type="Proteomes" id="UP001165383"/>
    </source>
</evidence>
<evidence type="ECO:0000256" key="1">
    <source>
        <dbReference type="SAM" id="Coils"/>
    </source>
</evidence>
<comment type="caution">
    <text evidence="2">The sequence shown here is derived from an EMBL/GenBank/DDBJ whole genome shotgun (WGS) entry which is preliminary data.</text>
</comment>
<sequence length="159" mass="17658">MLSRIFWIGIAGVALIAGMILQDGNGILSWGDDSDHARSVAERIEARVDRTIDHSFDKMTVVSSDGEEVDVPAETKRALADAVGRLVKAETDLALLRVRDGTDEEVAAADVRRDQARADLERLKDQINRQKQLTADGRDELRDQIREDIHETVRAAVKN</sequence>